<dbReference type="PRINTS" id="PR01638">
    <property type="entry name" value="MHCCLASSI"/>
</dbReference>
<evidence type="ECO:0000259" key="3">
    <source>
        <dbReference type="Pfam" id="PF00129"/>
    </source>
</evidence>
<dbReference type="Gene3D" id="3.30.500.10">
    <property type="entry name" value="MHC class I-like antigen recognition-like"/>
    <property type="match status" value="1"/>
</dbReference>
<dbReference type="InterPro" id="IPR011161">
    <property type="entry name" value="MHC_I-like_Ag-recog"/>
</dbReference>
<evidence type="ECO:0000313" key="5">
    <source>
        <dbReference type="Proteomes" id="UP001345963"/>
    </source>
</evidence>
<comment type="caution">
    <text evidence="4">The sequence shown here is derived from an EMBL/GenBank/DDBJ whole genome shotgun (WGS) entry which is preliminary data.</text>
</comment>
<dbReference type="EMBL" id="JAHUTI010007950">
    <property type="protein sequence ID" value="MED6234436.1"/>
    <property type="molecule type" value="Genomic_DNA"/>
</dbReference>
<comment type="similarity">
    <text evidence="2">Belongs to the MHC class I family.</text>
</comment>
<dbReference type="InterPro" id="IPR050208">
    <property type="entry name" value="MHC_class-I_related"/>
</dbReference>
<dbReference type="PANTHER" id="PTHR16675">
    <property type="entry name" value="MHC CLASS I-RELATED"/>
    <property type="match status" value="1"/>
</dbReference>
<evidence type="ECO:0000256" key="2">
    <source>
        <dbReference type="RuleBase" id="RU004439"/>
    </source>
</evidence>
<sequence length="86" mass="10401">MYGCEWDEETGNVTGYRQFGYDGEDWLMWDMETNTWIAPKQQSEITKNSWNNDKAQLEYRKNYLNHLCPEWLKKYVGYGRSSLMRT</sequence>
<evidence type="ECO:0000313" key="4">
    <source>
        <dbReference type="EMBL" id="MED6234436.1"/>
    </source>
</evidence>
<feature type="domain" description="MHC class I-like antigen recognition-like" evidence="3">
    <location>
        <begin position="1"/>
        <end position="83"/>
    </location>
</feature>
<reference evidence="4 5" key="1">
    <citation type="submission" date="2021-07" db="EMBL/GenBank/DDBJ databases">
        <authorList>
            <person name="Palmer J.M."/>
        </authorList>
    </citation>
    <scope>NUCLEOTIDE SEQUENCE [LARGE SCALE GENOMIC DNA]</scope>
    <source>
        <strain evidence="4 5">AT_MEX2019</strain>
        <tissue evidence="4">Muscle</tissue>
    </source>
</reference>
<accession>A0ABU7A9C4</accession>
<name>A0ABU7A9C4_9TELE</name>
<dbReference type="Pfam" id="PF00129">
    <property type="entry name" value="MHC_I"/>
    <property type="match status" value="1"/>
</dbReference>
<keyword evidence="1" id="KW-0325">Glycoprotein</keyword>
<keyword evidence="5" id="KW-1185">Reference proteome</keyword>
<organism evidence="4 5">
    <name type="scientific">Ataeniobius toweri</name>
    <dbReference type="NCBI Taxonomy" id="208326"/>
    <lineage>
        <taxon>Eukaryota</taxon>
        <taxon>Metazoa</taxon>
        <taxon>Chordata</taxon>
        <taxon>Craniata</taxon>
        <taxon>Vertebrata</taxon>
        <taxon>Euteleostomi</taxon>
        <taxon>Actinopterygii</taxon>
        <taxon>Neopterygii</taxon>
        <taxon>Teleostei</taxon>
        <taxon>Neoteleostei</taxon>
        <taxon>Acanthomorphata</taxon>
        <taxon>Ovalentaria</taxon>
        <taxon>Atherinomorphae</taxon>
        <taxon>Cyprinodontiformes</taxon>
        <taxon>Goodeidae</taxon>
        <taxon>Ataeniobius</taxon>
    </lineage>
</organism>
<dbReference type="PANTHER" id="PTHR16675:SF237">
    <property type="entry name" value="MHC CLASS I ANTIGEN TRANSCRIPT VARIANT 1-RELATED"/>
    <property type="match status" value="1"/>
</dbReference>
<dbReference type="Proteomes" id="UP001345963">
    <property type="component" value="Unassembled WGS sequence"/>
</dbReference>
<protein>
    <recommendedName>
        <fullName evidence="3">MHC class I-like antigen recognition-like domain-containing protein</fullName>
    </recommendedName>
</protein>
<dbReference type="InterPro" id="IPR037055">
    <property type="entry name" value="MHC_I-like_Ag-recog_sf"/>
</dbReference>
<feature type="non-terminal residue" evidence="4">
    <location>
        <position position="86"/>
    </location>
</feature>
<dbReference type="InterPro" id="IPR011162">
    <property type="entry name" value="MHC_I/II-like_Ag-recog"/>
</dbReference>
<gene>
    <name evidence="4" type="ORF">ATANTOWER_030048</name>
</gene>
<evidence type="ECO:0000256" key="1">
    <source>
        <dbReference type="ARBA" id="ARBA00023180"/>
    </source>
</evidence>
<dbReference type="InterPro" id="IPR001039">
    <property type="entry name" value="MHC_I_a_a1/a2"/>
</dbReference>
<dbReference type="SUPFAM" id="SSF54452">
    <property type="entry name" value="MHC antigen-recognition domain"/>
    <property type="match status" value="1"/>
</dbReference>
<proteinExistence type="inferred from homology"/>